<reference evidence="1" key="1">
    <citation type="submission" date="2020-08" db="EMBL/GenBank/DDBJ databases">
        <title>Multicomponent nature underlies the extraordinary mechanical properties of spider dragline silk.</title>
        <authorList>
            <person name="Kono N."/>
            <person name="Nakamura H."/>
            <person name="Mori M."/>
            <person name="Yoshida Y."/>
            <person name="Ohtoshi R."/>
            <person name="Malay A.D."/>
            <person name="Moran D.A.P."/>
            <person name="Tomita M."/>
            <person name="Numata K."/>
            <person name="Arakawa K."/>
        </authorList>
    </citation>
    <scope>NUCLEOTIDE SEQUENCE</scope>
</reference>
<accession>A0A8X6NHM2</accession>
<comment type="caution">
    <text evidence="1">The sequence shown here is derived from an EMBL/GenBank/DDBJ whole genome shotgun (WGS) entry which is preliminary data.</text>
</comment>
<gene>
    <name evidence="1" type="ORF">NPIL_257051</name>
</gene>
<dbReference type="Proteomes" id="UP000887013">
    <property type="component" value="Unassembled WGS sequence"/>
</dbReference>
<dbReference type="AlphaFoldDB" id="A0A8X6NHM2"/>
<name>A0A8X6NHM2_NEPPI</name>
<proteinExistence type="predicted"/>
<keyword evidence="2" id="KW-1185">Reference proteome</keyword>
<organism evidence="1 2">
    <name type="scientific">Nephila pilipes</name>
    <name type="common">Giant wood spider</name>
    <name type="synonym">Nephila maculata</name>
    <dbReference type="NCBI Taxonomy" id="299642"/>
    <lineage>
        <taxon>Eukaryota</taxon>
        <taxon>Metazoa</taxon>
        <taxon>Ecdysozoa</taxon>
        <taxon>Arthropoda</taxon>
        <taxon>Chelicerata</taxon>
        <taxon>Arachnida</taxon>
        <taxon>Araneae</taxon>
        <taxon>Araneomorphae</taxon>
        <taxon>Entelegynae</taxon>
        <taxon>Araneoidea</taxon>
        <taxon>Nephilidae</taxon>
        <taxon>Nephila</taxon>
    </lineage>
</organism>
<sequence length="91" mass="10464">MSRRPLECYFKFFNGVGRRRHRCILTSCSFNLATNIIRFCTNSCLSQLAREPFTPPNTLLMRAVVHAEEEQCILSQANLSLYPLAKLMLPN</sequence>
<protein>
    <submittedName>
        <fullName evidence="1">Uncharacterized protein</fullName>
    </submittedName>
</protein>
<evidence type="ECO:0000313" key="1">
    <source>
        <dbReference type="EMBL" id="GFT13417.1"/>
    </source>
</evidence>
<evidence type="ECO:0000313" key="2">
    <source>
        <dbReference type="Proteomes" id="UP000887013"/>
    </source>
</evidence>
<dbReference type="EMBL" id="BMAW01057861">
    <property type="protein sequence ID" value="GFT13417.1"/>
    <property type="molecule type" value="Genomic_DNA"/>
</dbReference>